<evidence type="ECO:0000256" key="1">
    <source>
        <dbReference type="SAM" id="MobiDB-lite"/>
    </source>
</evidence>
<protein>
    <recommendedName>
        <fullName evidence="2">Phospholipase D-like domain-containing protein</fullName>
    </recommendedName>
</protein>
<dbReference type="GeneID" id="20645957"/>
<dbReference type="RefSeq" id="XP_009524294.1">
    <property type="nucleotide sequence ID" value="XM_009525999.1"/>
</dbReference>
<dbReference type="Gene3D" id="3.30.870.10">
    <property type="entry name" value="Endonuclease Chain A"/>
    <property type="match status" value="1"/>
</dbReference>
<evidence type="ECO:0000313" key="3">
    <source>
        <dbReference type="EMBL" id="EGZ21577.1"/>
    </source>
</evidence>
<gene>
    <name evidence="3" type="ORF">PHYSODRAFT_329508</name>
</gene>
<name>G4Z425_PHYSP</name>
<dbReference type="KEGG" id="psoj:PHYSODRAFT_329508"/>
<keyword evidence="4" id="KW-1185">Reference proteome</keyword>
<evidence type="ECO:0000313" key="4">
    <source>
        <dbReference type="Proteomes" id="UP000002640"/>
    </source>
</evidence>
<accession>G4Z425</accession>
<dbReference type="AlphaFoldDB" id="G4Z425"/>
<proteinExistence type="predicted"/>
<feature type="domain" description="Phospholipase D-like" evidence="2">
    <location>
        <begin position="160"/>
        <end position="258"/>
    </location>
</feature>
<sequence length="403" mass="45455">MAGKRRVGQAAQQEDARAVRAPPVLPAEHLKITRKLMPLIRAERAPTPRDFKEVAAHLQPTRDYRTVRKIYEKYVKGEPWSKSGPAPEPKHEPIRVNMELQKLLAKKPDLTQCALWLDIKPSTFYSIYKKVEALPPERTDYSRKKTQFCPDYMYQFQLPRHTLRIEAFSLTDLGVLGRLLVLLKLGVDITLMLDWRQTMATFELPLVKKLLAEQKKGAQIRILVAKKRSKLIIVDDVMSSSGSVNPSFQGLNLSYESITYHFMFDAVRNDLEESQAKEALFMEIDDEWVSEQEALTTAAKQLAAAQASEGFAPEELVSEELAPEELVLGEFVDEKGGAIIEEEKKEKARKANAADYIRLKLAGICVNCRTGALAEGESTCTACWSGATDKRSLQRMDASRTLD</sequence>
<organism evidence="3 4">
    <name type="scientific">Phytophthora sojae (strain P6497)</name>
    <name type="common">Soybean stem and root rot agent</name>
    <name type="synonym">Phytophthora megasperma f. sp. glycines</name>
    <dbReference type="NCBI Taxonomy" id="1094619"/>
    <lineage>
        <taxon>Eukaryota</taxon>
        <taxon>Sar</taxon>
        <taxon>Stramenopiles</taxon>
        <taxon>Oomycota</taxon>
        <taxon>Peronosporomycetes</taxon>
        <taxon>Peronosporales</taxon>
        <taxon>Peronosporaceae</taxon>
        <taxon>Phytophthora</taxon>
    </lineage>
</organism>
<dbReference type="SUPFAM" id="SSF56024">
    <property type="entry name" value="Phospholipase D/nuclease"/>
    <property type="match status" value="1"/>
</dbReference>
<dbReference type="InParanoid" id="G4Z425"/>
<reference evidence="3 4" key="1">
    <citation type="journal article" date="2006" name="Science">
        <title>Phytophthora genome sequences uncover evolutionary origins and mechanisms of pathogenesis.</title>
        <authorList>
            <person name="Tyler B.M."/>
            <person name="Tripathy S."/>
            <person name="Zhang X."/>
            <person name="Dehal P."/>
            <person name="Jiang R.H."/>
            <person name="Aerts A."/>
            <person name="Arredondo F.D."/>
            <person name="Baxter L."/>
            <person name="Bensasson D."/>
            <person name="Beynon J.L."/>
            <person name="Chapman J."/>
            <person name="Damasceno C.M."/>
            <person name="Dorrance A.E."/>
            <person name="Dou D."/>
            <person name="Dickerman A.W."/>
            <person name="Dubchak I.L."/>
            <person name="Garbelotto M."/>
            <person name="Gijzen M."/>
            <person name="Gordon S.G."/>
            <person name="Govers F."/>
            <person name="Grunwald N.J."/>
            <person name="Huang W."/>
            <person name="Ivors K.L."/>
            <person name="Jones R.W."/>
            <person name="Kamoun S."/>
            <person name="Krampis K."/>
            <person name="Lamour K.H."/>
            <person name="Lee M.K."/>
            <person name="McDonald W.H."/>
            <person name="Medina M."/>
            <person name="Meijer H.J."/>
            <person name="Nordberg E.K."/>
            <person name="Maclean D.J."/>
            <person name="Ospina-Giraldo M.D."/>
            <person name="Morris P.F."/>
            <person name="Phuntumart V."/>
            <person name="Putnam N.H."/>
            <person name="Rash S."/>
            <person name="Rose J.K."/>
            <person name="Sakihama Y."/>
            <person name="Salamov A.A."/>
            <person name="Savidor A."/>
            <person name="Scheuring C.F."/>
            <person name="Smith B.M."/>
            <person name="Sobral B.W."/>
            <person name="Terry A."/>
            <person name="Torto-Alalibo T.A."/>
            <person name="Win J."/>
            <person name="Xu Z."/>
            <person name="Zhang H."/>
            <person name="Grigoriev I.V."/>
            <person name="Rokhsar D.S."/>
            <person name="Boore J.L."/>
        </authorList>
    </citation>
    <scope>NUCLEOTIDE SEQUENCE [LARGE SCALE GENOMIC DNA]</scope>
    <source>
        <strain evidence="3 4">P6497</strain>
    </source>
</reference>
<dbReference type="Proteomes" id="UP000002640">
    <property type="component" value="Unassembled WGS sequence"/>
</dbReference>
<dbReference type="Pfam" id="PF13091">
    <property type="entry name" value="PLDc_2"/>
    <property type="match status" value="1"/>
</dbReference>
<dbReference type="InterPro" id="IPR025202">
    <property type="entry name" value="PLD-like_dom"/>
</dbReference>
<evidence type="ECO:0000259" key="2">
    <source>
        <dbReference type="Pfam" id="PF13091"/>
    </source>
</evidence>
<feature type="region of interest" description="Disordered" evidence="1">
    <location>
        <begin position="1"/>
        <end position="22"/>
    </location>
</feature>
<dbReference type="EMBL" id="JH159153">
    <property type="protein sequence ID" value="EGZ21577.1"/>
    <property type="molecule type" value="Genomic_DNA"/>
</dbReference>